<proteinExistence type="predicted"/>
<dbReference type="EMBL" id="CP003191">
    <property type="protein sequence ID" value="AEW20127.1"/>
    <property type="molecule type" value="Genomic_DNA"/>
</dbReference>
<dbReference type="KEGG" id="tfo:BFO_0998"/>
<sequence>MLHKQVFYLLNLAKVSKKVDFMHLSASKNMQTFRTSS</sequence>
<reference evidence="2" key="1">
    <citation type="submission" date="2011-12" db="EMBL/GenBank/DDBJ databases">
        <title>Complete sequence of Tannerella forsythia ATCC 43037.</title>
        <authorList>
            <person name="Dewhirst F."/>
            <person name="Tanner A."/>
            <person name="Izard J."/>
            <person name="Brinkac L."/>
            <person name="Durkin A.S."/>
            <person name="Hostetler J."/>
            <person name="Shetty J."/>
            <person name="Torralba M."/>
            <person name="Gill S."/>
            <person name="Nelson K."/>
        </authorList>
    </citation>
    <scope>NUCLEOTIDE SEQUENCE [LARGE SCALE GENOMIC DNA]</scope>
    <source>
        <strain evidence="2">ATCC 43037 / JCM 10827 / CCUG 33226 / KCTC 5666 / FDC 338</strain>
    </source>
</reference>
<dbReference type="Proteomes" id="UP000005436">
    <property type="component" value="Chromosome"/>
</dbReference>
<dbReference type="AlphaFoldDB" id="G8UQK0"/>
<gene>
    <name evidence="1" type="ordered locus">BFO_0998</name>
</gene>
<keyword evidence="2" id="KW-1185">Reference proteome</keyword>
<organism evidence="1 2">
    <name type="scientific">Tannerella forsythia (strain ATCC 43037 / JCM 10827 / CCUG 21028 A / KCTC 5666 / FDC 338)</name>
    <name type="common">Bacteroides forsythus</name>
    <dbReference type="NCBI Taxonomy" id="203275"/>
    <lineage>
        <taxon>Bacteria</taxon>
        <taxon>Pseudomonadati</taxon>
        <taxon>Bacteroidota</taxon>
        <taxon>Bacteroidia</taxon>
        <taxon>Bacteroidales</taxon>
        <taxon>Tannerellaceae</taxon>
        <taxon>Tannerella</taxon>
    </lineage>
</organism>
<name>G8UQK0_TANFA</name>
<dbReference type="PATRIC" id="fig|203275.8.peg.896"/>
<dbReference type="HOGENOM" id="CLU_3349671_0_0_10"/>
<accession>G8UQK0</accession>
<evidence type="ECO:0000313" key="1">
    <source>
        <dbReference type="EMBL" id="AEW20127.1"/>
    </source>
</evidence>
<evidence type="ECO:0000313" key="2">
    <source>
        <dbReference type="Proteomes" id="UP000005436"/>
    </source>
</evidence>
<protein>
    <submittedName>
        <fullName evidence="1">Uncharacterized protein</fullName>
    </submittedName>
</protein>